<dbReference type="InterPro" id="IPR036515">
    <property type="entry name" value="Transposase_17_sf"/>
</dbReference>
<dbReference type="Proteomes" id="UP000422108">
    <property type="component" value="Chromosome"/>
</dbReference>
<dbReference type="AlphaFoldDB" id="A0A5K8A7I2"/>
<dbReference type="GO" id="GO:0006313">
    <property type="term" value="P:DNA transposition"/>
    <property type="evidence" value="ECO:0007669"/>
    <property type="project" value="InterPro"/>
</dbReference>
<dbReference type="GO" id="GO:0004803">
    <property type="term" value="F:transposase activity"/>
    <property type="evidence" value="ECO:0007669"/>
    <property type="project" value="InterPro"/>
</dbReference>
<protein>
    <submittedName>
        <fullName evidence="1">Uncharacterized protein</fullName>
    </submittedName>
</protein>
<sequence>MGLAWPPRSPHIDLNPVRAGIVDKPEEYRWNSLGSHLQTNNKDGFLSTDFGLKEFNVFEHTCGVLKCGFYFSIKSKGWLFLTLYPNWDIF</sequence>
<dbReference type="GO" id="GO:0003677">
    <property type="term" value="F:DNA binding"/>
    <property type="evidence" value="ECO:0007669"/>
    <property type="project" value="InterPro"/>
</dbReference>
<gene>
    <name evidence="1" type="ORF">DSCOOX_16650</name>
</gene>
<organism evidence="1 2">
    <name type="scientific">Desulfosarcina ovata subsp. ovata</name>
    <dbReference type="NCBI Taxonomy" id="2752305"/>
    <lineage>
        <taxon>Bacteria</taxon>
        <taxon>Pseudomonadati</taxon>
        <taxon>Thermodesulfobacteriota</taxon>
        <taxon>Desulfobacteria</taxon>
        <taxon>Desulfobacterales</taxon>
        <taxon>Desulfosarcinaceae</taxon>
        <taxon>Desulfosarcina</taxon>
    </lineage>
</organism>
<accession>A0A5K8A7I2</accession>
<dbReference type="Gene3D" id="3.30.70.1290">
    <property type="entry name" value="Transposase IS200-like"/>
    <property type="match status" value="1"/>
</dbReference>
<name>A0A5K8A7I2_9BACT</name>
<evidence type="ECO:0000313" key="2">
    <source>
        <dbReference type="Proteomes" id="UP000422108"/>
    </source>
</evidence>
<keyword evidence="2" id="KW-1185">Reference proteome</keyword>
<reference evidence="1 2" key="1">
    <citation type="submission" date="2019-11" db="EMBL/GenBank/DDBJ databases">
        <title>Comparative genomics of hydrocarbon-degrading Desulfosarcina strains.</title>
        <authorList>
            <person name="Watanabe M."/>
            <person name="Kojima H."/>
            <person name="Fukui M."/>
        </authorList>
    </citation>
    <scope>NUCLEOTIDE SEQUENCE [LARGE SCALE GENOMIC DNA]</scope>
    <source>
        <strain evidence="2">oXyS1</strain>
    </source>
</reference>
<proteinExistence type="predicted"/>
<evidence type="ECO:0000313" key="1">
    <source>
        <dbReference type="EMBL" id="BBO88485.1"/>
    </source>
</evidence>
<dbReference type="EMBL" id="AP021879">
    <property type="protein sequence ID" value="BBO88485.1"/>
    <property type="molecule type" value="Genomic_DNA"/>
</dbReference>